<dbReference type="Pfam" id="PF03619">
    <property type="entry name" value="Solute_trans_a"/>
    <property type="match status" value="1"/>
</dbReference>
<dbReference type="EMBL" id="RZGK01000007">
    <property type="protein sequence ID" value="KAF9697815.1"/>
    <property type="molecule type" value="Genomic_DNA"/>
</dbReference>
<feature type="transmembrane region" description="Helical" evidence="5">
    <location>
        <begin position="87"/>
        <end position="106"/>
    </location>
</feature>
<feature type="transmembrane region" description="Helical" evidence="5">
    <location>
        <begin position="169"/>
        <end position="194"/>
    </location>
</feature>
<feature type="transmembrane region" description="Helical" evidence="5">
    <location>
        <begin position="286"/>
        <end position="306"/>
    </location>
</feature>
<feature type="transmembrane region" description="Helical" evidence="5">
    <location>
        <begin position="51"/>
        <end position="75"/>
    </location>
</feature>
<dbReference type="InterPro" id="IPR005178">
    <property type="entry name" value="Ostalpha/TMEM184C"/>
</dbReference>
<dbReference type="AlphaFoldDB" id="A0A8H7J450"/>
<evidence type="ECO:0000256" key="1">
    <source>
        <dbReference type="ARBA" id="ARBA00004141"/>
    </source>
</evidence>
<dbReference type="GO" id="GO:0016020">
    <property type="term" value="C:membrane"/>
    <property type="evidence" value="ECO:0007669"/>
    <property type="project" value="UniProtKB-SubCell"/>
</dbReference>
<evidence type="ECO:0000256" key="2">
    <source>
        <dbReference type="ARBA" id="ARBA00022692"/>
    </source>
</evidence>
<evidence type="ECO:0000313" key="7">
    <source>
        <dbReference type="Proteomes" id="UP000651452"/>
    </source>
</evidence>
<evidence type="ECO:0000256" key="3">
    <source>
        <dbReference type="ARBA" id="ARBA00022989"/>
    </source>
</evidence>
<evidence type="ECO:0000256" key="4">
    <source>
        <dbReference type="ARBA" id="ARBA00023136"/>
    </source>
</evidence>
<dbReference type="OrthoDB" id="5348404at2759"/>
<keyword evidence="7" id="KW-1185">Reference proteome</keyword>
<protein>
    <submittedName>
        <fullName evidence="6">Uncharacterized protein</fullName>
    </submittedName>
</protein>
<name>A0A8H7J450_9PLEO</name>
<evidence type="ECO:0000313" key="6">
    <source>
        <dbReference type="EMBL" id="KAF9697815.1"/>
    </source>
</evidence>
<comment type="subcellular location">
    <subcellularLocation>
        <location evidence="1">Membrane</location>
        <topology evidence="1">Multi-pass membrane protein</topology>
    </subcellularLocation>
</comment>
<dbReference type="PANTHER" id="PTHR23423">
    <property type="entry name" value="ORGANIC SOLUTE TRANSPORTER-RELATED"/>
    <property type="match status" value="1"/>
</dbReference>
<proteinExistence type="predicted"/>
<gene>
    <name evidence="6" type="ORF">EKO04_004089</name>
</gene>
<keyword evidence="2 5" id="KW-0812">Transmembrane</keyword>
<feature type="transmembrane region" description="Helical" evidence="5">
    <location>
        <begin position="241"/>
        <end position="266"/>
    </location>
</feature>
<comment type="caution">
    <text evidence="6">The sequence shown here is derived from an EMBL/GenBank/DDBJ whole genome shotgun (WGS) entry which is preliminary data.</text>
</comment>
<evidence type="ECO:0000256" key="5">
    <source>
        <dbReference type="SAM" id="Phobius"/>
    </source>
</evidence>
<accession>A0A8H7J450</accession>
<dbReference type="Proteomes" id="UP000651452">
    <property type="component" value="Unassembled WGS sequence"/>
</dbReference>
<sequence length="387" mass="42433">MEAFEIHLVSRKNHINTSSIIDSATSHICPAENLAGPAIIPIIGKYTFHEVATIVAGACALFSVLICGFIIAGHATNYSFPVQQRQVIRIVLLIPWVALFSFLVVLEERAGNYLVESLDFGCAIALSAFLLLMCDFVLSHPDGFDDLFGAGARARGALQTKGPGWLKRIWFGVLQFIPASIIIWIGTIVALAVGQYCRQSNSIHFAHLWITIFKFVVTTISILSCLRFYSRNKPKLLQHNILLKLFTFKSIIGLNVVQTFVINILAGHGTLAPNKYMTYHDINDGLASLILACEMPIFALLMVFAFPSKPYKNNNRAASAGPGKAMVDALDIRDLLGAIVTGPMRLVREQEREMRREGSMKLGIVGAHNGIEDTAYQGSSDRVGVAV</sequence>
<keyword evidence="3 5" id="KW-1133">Transmembrane helix</keyword>
<dbReference type="SMART" id="SM01417">
    <property type="entry name" value="Solute_trans_a"/>
    <property type="match status" value="1"/>
</dbReference>
<reference evidence="6" key="1">
    <citation type="submission" date="2018-12" db="EMBL/GenBank/DDBJ databases">
        <authorList>
            <person name="Syme R.A."/>
            <person name="Farfan-Caceres L."/>
            <person name="Lichtenzveig J."/>
        </authorList>
    </citation>
    <scope>NUCLEOTIDE SEQUENCE</scope>
    <source>
        <strain evidence="6">Al4</strain>
    </source>
</reference>
<feature type="transmembrane region" description="Helical" evidence="5">
    <location>
        <begin position="206"/>
        <end position="229"/>
    </location>
</feature>
<keyword evidence="4 5" id="KW-0472">Membrane</keyword>
<organism evidence="6 7">
    <name type="scientific">Ascochyta lentis</name>
    <dbReference type="NCBI Taxonomy" id="205686"/>
    <lineage>
        <taxon>Eukaryota</taxon>
        <taxon>Fungi</taxon>
        <taxon>Dikarya</taxon>
        <taxon>Ascomycota</taxon>
        <taxon>Pezizomycotina</taxon>
        <taxon>Dothideomycetes</taxon>
        <taxon>Pleosporomycetidae</taxon>
        <taxon>Pleosporales</taxon>
        <taxon>Pleosporineae</taxon>
        <taxon>Didymellaceae</taxon>
        <taxon>Ascochyta</taxon>
    </lineage>
</organism>
<reference evidence="6" key="2">
    <citation type="submission" date="2020-09" db="EMBL/GenBank/DDBJ databases">
        <title>Reference genome assembly for Australian Ascochyta lentis isolate Al4.</title>
        <authorList>
            <person name="Lee R.C."/>
            <person name="Farfan-Caceres L.M."/>
            <person name="Debler J.W."/>
            <person name="Williams A.H."/>
            <person name="Henares B.M."/>
        </authorList>
    </citation>
    <scope>NUCLEOTIDE SEQUENCE</scope>
    <source>
        <strain evidence="6">Al4</strain>
    </source>
</reference>
<feature type="transmembrane region" description="Helical" evidence="5">
    <location>
        <begin position="118"/>
        <end position="138"/>
    </location>
</feature>